<dbReference type="Pfam" id="PF20431">
    <property type="entry name" value="E_motif"/>
    <property type="match status" value="1"/>
</dbReference>
<dbReference type="GO" id="GO:0009451">
    <property type="term" value="P:RNA modification"/>
    <property type="evidence" value="ECO:0007669"/>
    <property type="project" value="InterPro"/>
</dbReference>
<dbReference type="FunFam" id="1.25.40.10:FF:000348">
    <property type="entry name" value="Pentatricopeptide repeat-containing protein chloroplastic"/>
    <property type="match status" value="1"/>
</dbReference>
<proteinExistence type="predicted"/>
<reference evidence="4" key="1">
    <citation type="journal article" date="2017" name="Nat. Commun.">
        <title>The asparagus genome sheds light on the origin and evolution of a young Y chromosome.</title>
        <authorList>
            <person name="Harkess A."/>
            <person name="Zhou J."/>
            <person name="Xu C."/>
            <person name="Bowers J.E."/>
            <person name="Van der Hulst R."/>
            <person name="Ayyampalayam S."/>
            <person name="Mercati F."/>
            <person name="Riccardi P."/>
            <person name="McKain M.R."/>
            <person name="Kakrana A."/>
            <person name="Tang H."/>
            <person name="Ray J."/>
            <person name="Groenendijk J."/>
            <person name="Arikit S."/>
            <person name="Mathioni S.M."/>
            <person name="Nakano M."/>
            <person name="Shan H."/>
            <person name="Telgmann-Rauber A."/>
            <person name="Kanno A."/>
            <person name="Yue Z."/>
            <person name="Chen H."/>
            <person name="Li W."/>
            <person name="Chen Y."/>
            <person name="Xu X."/>
            <person name="Zhang Y."/>
            <person name="Luo S."/>
            <person name="Chen H."/>
            <person name="Gao J."/>
            <person name="Mao Z."/>
            <person name="Pires J.C."/>
            <person name="Luo M."/>
            <person name="Kudrna D."/>
            <person name="Wing R.A."/>
            <person name="Meyers B.C."/>
            <person name="Yi K."/>
            <person name="Kong H."/>
            <person name="Lavrijsen P."/>
            <person name="Sunseri F."/>
            <person name="Falavigna A."/>
            <person name="Ye Y."/>
            <person name="Leebens-Mack J.H."/>
            <person name="Chen G."/>
        </authorList>
    </citation>
    <scope>NUCLEOTIDE SEQUENCE [LARGE SCALE GENOMIC DNA]</scope>
    <source>
        <strain evidence="4">cv. DH0086</strain>
    </source>
</reference>
<dbReference type="Gramene" id="ONK64934">
    <property type="protein sequence ID" value="ONK64934"/>
    <property type="gene ID" value="A4U43_C07F31620"/>
</dbReference>
<keyword evidence="1" id="KW-0677">Repeat</keyword>
<dbReference type="FunFam" id="1.25.40.10:FF:000242">
    <property type="entry name" value="Pentatricopeptide repeat-containing protein"/>
    <property type="match status" value="1"/>
</dbReference>
<organism evidence="3 4">
    <name type="scientific">Asparagus officinalis</name>
    <name type="common">Garden asparagus</name>
    <dbReference type="NCBI Taxonomy" id="4686"/>
    <lineage>
        <taxon>Eukaryota</taxon>
        <taxon>Viridiplantae</taxon>
        <taxon>Streptophyta</taxon>
        <taxon>Embryophyta</taxon>
        <taxon>Tracheophyta</taxon>
        <taxon>Spermatophyta</taxon>
        <taxon>Magnoliopsida</taxon>
        <taxon>Liliopsida</taxon>
        <taxon>Asparagales</taxon>
        <taxon>Asparagaceae</taxon>
        <taxon>Asparagoideae</taxon>
        <taxon>Asparagus</taxon>
    </lineage>
</organism>
<dbReference type="Gene3D" id="1.25.40.10">
    <property type="entry name" value="Tetratricopeptide repeat domain"/>
    <property type="match status" value="3"/>
</dbReference>
<dbReference type="OMA" id="SSCLMHN"/>
<feature type="repeat" description="PPR" evidence="2">
    <location>
        <begin position="371"/>
        <end position="405"/>
    </location>
</feature>
<dbReference type="SUPFAM" id="SSF48452">
    <property type="entry name" value="TPR-like"/>
    <property type="match status" value="1"/>
</dbReference>
<evidence type="ECO:0008006" key="5">
    <source>
        <dbReference type="Google" id="ProtNLM"/>
    </source>
</evidence>
<evidence type="ECO:0000256" key="2">
    <source>
        <dbReference type="PROSITE-ProRule" id="PRU00708"/>
    </source>
</evidence>
<keyword evidence="4" id="KW-1185">Reference proteome</keyword>
<dbReference type="AlphaFoldDB" id="A0A5P1EGG9"/>
<feature type="repeat" description="PPR" evidence="2">
    <location>
        <begin position="334"/>
        <end position="368"/>
    </location>
</feature>
<dbReference type="GO" id="GO:0003723">
    <property type="term" value="F:RNA binding"/>
    <property type="evidence" value="ECO:0007669"/>
    <property type="project" value="InterPro"/>
</dbReference>
<dbReference type="InterPro" id="IPR046960">
    <property type="entry name" value="PPR_At4g14850-like_plant"/>
</dbReference>
<evidence type="ECO:0000256" key="1">
    <source>
        <dbReference type="ARBA" id="ARBA00022737"/>
    </source>
</evidence>
<accession>A0A5P1EGG9</accession>
<dbReference type="Pfam" id="PF01535">
    <property type="entry name" value="PPR"/>
    <property type="match status" value="5"/>
</dbReference>
<dbReference type="PROSITE" id="PS51375">
    <property type="entry name" value="PPR"/>
    <property type="match status" value="5"/>
</dbReference>
<dbReference type="InterPro" id="IPR011990">
    <property type="entry name" value="TPR-like_helical_dom_sf"/>
</dbReference>
<gene>
    <name evidence="3" type="ORF">A4U43_C07F31620</name>
</gene>
<feature type="repeat" description="PPR" evidence="2">
    <location>
        <begin position="200"/>
        <end position="234"/>
    </location>
</feature>
<feature type="repeat" description="PPR" evidence="2">
    <location>
        <begin position="100"/>
        <end position="134"/>
    </location>
</feature>
<dbReference type="Proteomes" id="UP000243459">
    <property type="component" value="Chromosome 7"/>
</dbReference>
<dbReference type="Pfam" id="PF13041">
    <property type="entry name" value="PPR_2"/>
    <property type="match status" value="1"/>
</dbReference>
<dbReference type="OrthoDB" id="185373at2759"/>
<dbReference type="PANTHER" id="PTHR47926">
    <property type="entry name" value="PENTATRICOPEPTIDE REPEAT-CONTAINING PROTEIN"/>
    <property type="match status" value="1"/>
</dbReference>
<dbReference type="NCBIfam" id="TIGR00756">
    <property type="entry name" value="PPR"/>
    <property type="match status" value="4"/>
</dbReference>
<feature type="repeat" description="PPR" evidence="2">
    <location>
        <begin position="235"/>
        <end position="265"/>
    </location>
</feature>
<dbReference type="InterPro" id="IPR046848">
    <property type="entry name" value="E_motif"/>
</dbReference>
<dbReference type="EMBL" id="CM007387">
    <property type="protein sequence ID" value="ONK64934.1"/>
    <property type="molecule type" value="Genomic_DNA"/>
</dbReference>
<dbReference type="Pfam" id="PF13812">
    <property type="entry name" value="PPR_3"/>
    <property type="match status" value="1"/>
</dbReference>
<sequence>MKSPPINKFLQLLKPKPSSSSSFSTNPSSKFIPNHPILSLIQQAQTHNHPCCLKSLHAHSITSGLISDPFAASRIVQFFLQTPNSLNYTLRIFHSLENPDVYTWNLLISAHIGLNLPDATIELYFKLRASGAPPNNYTFALLVKSCIHGRIQPGRLAHGQVLKCGAEDLIVIKNSLLRMYCSLGVLEDARVLLKRSFSLDLVSWNTLISAYGKNGDMEIARELFDRMPKRNLVSWSALVDGYARKGDFTAALRVWNRFKTEGVEPDEVMLVSVLKACAHLGELDQGKSIHLYTDQCDFGKKGNVILKTAIIDMYCKCGCINEAVKLFEAVEIGDIVLWNAMISGLAMHGDSRSALNLFKRMKHEHPTLVPTKSTYIALLCACTHAGVVDEGIEIFESMKNQGIEPHREHYGCIADLLGRAGRLREAEEVLLSMPMEAEAPQWGALMSACRVHKDVEVGERVGRRLIDKEPFDGGRYVMLGNLYGDVGEWEKAKEVRGEMERKGLKKEIGHSLID</sequence>
<protein>
    <recommendedName>
        <fullName evidence="5">Pentacotripeptide-repeat region of PRORP domain-containing protein</fullName>
    </recommendedName>
</protein>
<dbReference type="PANTHER" id="PTHR47926:SF483">
    <property type="entry name" value="TETRATRICOPEPTIDE-LIKE HELICAL DOMAIN SUPERFAMILY"/>
    <property type="match status" value="1"/>
</dbReference>
<dbReference type="InterPro" id="IPR002885">
    <property type="entry name" value="PPR_rpt"/>
</dbReference>
<evidence type="ECO:0000313" key="3">
    <source>
        <dbReference type="EMBL" id="ONK64934.1"/>
    </source>
</evidence>
<evidence type="ECO:0000313" key="4">
    <source>
        <dbReference type="Proteomes" id="UP000243459"/>
    </source>
</evidence>
<name>A0A5P1EGG9_ASPOF</name>